<dbReference type="Proteomes" id="UP000011014">
    <property type="component" value="Unassembled WGS sequence"/>
</dbReference>
<protein>
    <submittedName>
        <fullName evidence="1">Uncharacterized protein</fullName>
    </submittedName>
</protein>
<dbReference type="EMBL" id="FN656849">
    <property type="protein sequence ID" value="CBY42076.1"/>
    <property type="molecule type" value="Genomic_DNA"/>
</dbReference>
<sequence length="11" mass="1234">ALEAIILIYSK</sequence>
<organism evidence="1">
    <name type="scientific">Oikopleura dioica</name>
    <name type="common">Tunicate</name>
    <dbReference type="NCBI Taxonomy" id="34765"/>
    <lineage>
        <taxon>Eukaryota</taxon>
        <taxon>Metazoa</taxon>
        <taxon>Chordata</taxon>
        <taxon>Tunicata</taxon>
        <taxon>Appendicularia</taxon>
        <taxon>Copelata</taxon>
        <taxon>Oikopleuridae</taxon>
        <taxon>Oikopleura</taxon>
    </lineage>
</organism>
<gene>
    <name evidence="1" type="ORF">GSOID_T00025740001</name>
</gene>
<evidence type="ECO:0000313" key="1">
    <source>
        <dbReference type="EMBL" id="CBY42076.1"/>
    </source>
</evidence>
<proteinExistence type="predicted"/>
<accession>E4Z2Z8</accession>
<name>E4Z2Z8_OIKDI</name>
<reference evidence="1" key="1">
    <citation type="journal article" date="2010" name="Science">
        <title>Plasticity of animal genome architecture unmasked by rapid evolution of a pelagic tunicate.</title>
        <authorList>
            <person name="Denoeud F."/>
            <person name="Henriet S."/>
            <person name="Mungpakdee S."/>
            <person name="Aury J.M."/>
            <person name="Da Silva C."/>
            <person name="Brinkmann H."/>
            <person name="Mikhaleva J."/>
            <person name="Olsen L.C."/>
            <person name="Jubin C."/>
            <person name="Canestro C."/>
            <person name="Bouquet J.M."/>
            <person name="Danks G."/>
            <person name="Poulain J."/>
            <person name="Campsteijn C."/>
            <person name="Adamski M."/>
            <person name="Cross I."/>
            <person name="Yadetie F."/>
            <person name="Muffato M."/>
            <person name="Louis A."/>
            <person name="Butcher S."/>
            <person name="Tsagkogeorga G."/>
            <person name="Konrad A."/>
            <person name="Singh S."/>
            <person name="Jensen M.F."/>
            <person name="Cong E.H."/>
            <person name="Eikeseth-Otteraa H."/>
            <person name="Noel B."/>
            <person name="Anthouard V."/>
            <person name="Porcel B.M."/>
            <person name="Kachouri-Lafond R."/>
            <person name="Nishino A."/>
            <person name="Ugolini M."/>
            <person name="Chourrout P."/>
            <person name="Nishida H."/>
            <person name="Aasland R."/>
            <person name="Huzurbazar S."/>
            <person name="Westhof E."/>
            <person name="Delsuc F."/>
            <person name="Lehrach H."/>
            <person name="Reinhardt R."/>
            <person name="Weissenbach J."/>
            <person name="Roy S.W."/>
            <person name="Artiguenave F."/>
            <person name="Postlethwait J.H."/>
            <person name="Manak J.R."/>
            <person name="Thompson E.M."/>
            <person name="Jaillon O."/>
            <person name="Du Pasquier L."/>
            <person name="Boudinot P."/>
            <person name="Liberles D.A."/>
            <person name="Volff J.N."/>
            <person name="Philippe H."/>
            <person name="Lenhard B."/>
            <person name="Roest Crollius H."/>
            <person name="Wincker P."/>
            <person name="Chourrout D."/>
        </authorList>
    </citation>
    <scope>NUCLEOTIDE SEQUENCE [LARGE SCALE GENOMIC DNA]</scope>
</reference>
<feature type="non-terminal residue" evidence="1">
    <location>
        <position position="1"/>
    </location>
</feature>